<dbReference type="AlphaFoldDB" id="A0A8J6U1Z4"/>
<keyword evidence="4" id="KW-1185">Reference proteome</keyword>
<reference evidence="3" key="1">
    <citation type="submission" date="2020-09" db="EMBL/GenBank/DDBJ databases">
        <title>Taishania pollutisoli gen. nov., sp. nov., Isolated from Tetrabromobisphenol A-Contaminated Soil.</title>
        <authorList>
            <person name="Chen Q."/>
        </authorList>
    </citation>
    <scope>NUCLEOTIDE SEQUENCE</scope>
    <source>
        <strain evidence="3">CZZ-1</strain>
    </source>
</reference>
<evidence type="ECO:0000313" key="3">
    <source>
        <dbReference type="EMBL" id="MBC9811800.1"/>
    </source>
</evidence>
<dbReference type="GO" id="GO:0008168">
    <property type="term" value="F:methyltransferase activity"/>
    <property type="evidence" value="ECO:0007669"/>
    <property type="project" value="UniProtKB-KW"/>
</dbReference>
<sequence length="243" mass="27247">MNEVEKFNEEVKNNISNQGQNNSLLDSAKEFMQKTIDARYSYNFSWMGRPIIAYPQDMIAMQEIIWEVKPDLIIEAGVAHGGSIVYYASLLELIGEDGIVVGIDIDIRKHNRELIESHPMMKRIHLLEGSSVSEEIVSAVKEIAATKKKIMVCLDSNHTHDHVLGELNAYANLVTKGSYCVVFDTVVEDLTNDWAGRSWGVGNNPKTAVWEFLKGNTDFEIMNSIDSKLLISVAPGGYLKRVK</sequence>
<dbReference type="PANTHER" id="PTHR40048">
    <property type="entry name" value="RHAMNOSYL O-METHYLTRANSFERASE"/>
    <property type="match status" value="1"/>
</dbReference>
<dbReference type="PANTHER" id="PTHR40048:SF1">
    <property type="entry name" value="RHAMNOSYL O-METHYLTRANSFERASE"/>
    <property type="match status" value="1"/>
</dbReference>
<organism evidence="3 4">
    <name type="scientific">Taishania pollutisoli</name>
    <dbReference type="NCBI Taxonomy" id="2766479"/>
    <lineage>
        <taxon>Bacteria</taxon>
        <taxon>Pseudomonadati</taxon>
        <taxon>Bacteroidota</taxon>
        <taxon>Flavobacteriia</taxon>
        <taxon>Flavobacteriales</taxon>
        <taxon>Crocinitomicaceae</taxon>
        <taxon>Taishania</taxon>
    </lineage>
</organism>
<evidence type="ECO:0000256" key="2">
    <source>
        <dbReference type="ARBA" id="ARBA00022679"/>
    </source>
</evidence>
<dbReference type="InterPro" id="IPR029063">
    <property type="entry name" value="SAM-dependent_MTases_sf"/>
</dbReference>
<dbReference type="Pfam" id="PF04989">
    <property type="entry name" value="RMNT_CmcI"/>
    <property type="match status" value="1"/>
</dbReference>
<dbReference type="EMBL" id="JACVEL010000002">
    <property type="protein sequence ID" value="MBC9811800.1"/>
    <property type="molecule type" value="Genomic_DNA"/>
</dbReference>
<proteinExistence type="predicted"/>
<evidence type="ECO:0000313" key="4">
    <source>
        <dbReference type="Proteomes" id="UP000652681"/>
    </source>
</evidence>
<dbReference type="GO" id="GO:0005886">
    <property type="term" value="C:plasma membrane"/>
    <property type="evidence" value="ECO:0007669"/>
    <property type="project" value="TreeGrafter"/>
</dbReference>
<dbReference type="Gene3D" id="3.40.50.150">
    <property type="entry name" value="Vaccinia Virus protein VP39"/>
    <property type="match status" value="1"/>
</dbReference>
<dbReference type="GO" id="GO:0032259">
    <property type="term" value="P:methylation"/>
    <property type="evidence" value="ECO:0007669"/>
    <property type="project" value="UniProtKB-KW"/>
</dbReference>
<evidence type="ECO:0000256" key="1">
    <source>
        <dbReference type="ARBA" id="ARBA00022603"/>
    </source>
</evidence>
<dbReference type="SUPFAM" id="SSF53335">
    <property type="entry name" value="S-adenosyl-L-methionine-dependent methyltransferases"/>
    <property type="match status" value="1"/>
</dbReference>
<protein>
    <submittedName>
        <fullName evidence="3">Cephalosporin hydroxylase family protein</fullName>
    </submittedName>
</protein>
<dbReference type="RefSeq" id="WP_163490764.1">
    <property type="nucleotide sequence ID" value="NZ_JACVEL010000002.1"/>
</dbReference>
<gene>
    <name evidence="3" type="ORF">H9Y05_04850</name>
</gene>
<dbReference type="GO" id="GO:0008610">
    <property type="term" value="P:lipid biosynthetic process"/>
    <property type="evidence" value="ECO:0007669"/>
    <property type="project" value="InterPro"/>
</dbReference>
<accession>A0A8J6U1Z4</accession>
<dbReference type="Proteomes" id="UP000652681">
    <property type="component" value="Unassembled WGS sequence"/>
</dbReference>
<dbReference type="GO" id="GO:0071770">
    <property type="term" value="P:DIM/DIP cell wall layer assembly"/>
    <property type="evidence" value="ECO:0007669"/>
    <property type="project" value="TreeGrafter"/>
</dbReference>
<dbReference type="InterPro" id="IPR007072">
    <property type="entry name" value="RNMT_CmcI"/>
</dbReference>
<name>A0A8J6U1Z4_9FLAO</name>
<keyword evidence="1" id="KW-0489">Methyltransferase</keyword>
<keyword evidence="2" id="KW-0808">Transferase</keyword>
<comment type="caution">
    <text evidence="3">The sequence shown here is derived from an EMBL/GenBank/DDBJ whole genome shotgun (WGS) entry which is preliminary data.</text>
</comment>